<accession>A0A6M1T2J2</accession>
<dbReference type="RefSeq" id="WP_165143380.1">
    <property type="nucleotide sequence ID" value="NZ_JAALLT010000004.1"/>
</dbReference>
<proteinExistence type="predicted"/>
<evidence type="ECO:0008006" key="3">
    <source>
        <dbReference type="Google" id="ProtNLM"/>
    </source>
</evidence>
<organism evidence="1 2">
    <name type="scientific">Halalkalibaculum roseum</name>
    <dbReference type="NCBI Taxonomy" id="2709311"/>
    <lineage>
        <taxon>Bacteria</taxon>
        <taxon>Pseudomonadati</taxon>
        <taxon>Balneolota</taxon>
        <taxon>Balneolia</taxon>
        <taxon>Balneolales</taxon>
        <taxon>Balneolaceae</taxon>
        <taxon>Halalkalibaculum</taxon>
    </lineage>
</organism>
<gene>
    <name evidence="1" type="ORF">G3570_13890</name>
</gene>
<comment type="caution">
    <text evidence="1">The sequence shown here is derived from an EMBL/GenBank/DDBJ whole genome shotgun (WGS) entry which is preliminary data.</text>
</comment>
<protein>
    <recommendedName>
        <fullName evidence="3">Outer membrane protein beta-barrel domain-containing protein</fullName>
    </recommendedName>
</protein>
<dbReference type="Gene3D" id="2.40.160.20">
    <property type="match status" value="1"/>
</dbReference>
<evidence type="ECO:0000313" key="1">
    <source>
        <dbReference type="EMBL" id="NGP77734.1"/>
    </source>
</evidence>
<evidence type="ECO:0000313" key="2">
    <source>
        <dbReference type="Proteomes" id="UP000473278"/>
    </source>
</evidence>
<dbReference type="EMBL" id="JAALLT010000004">
    <property type="protein sequence ID" value="NGP77734.1"/>
    <property type="molecule type" value="Genomic_DNA"/>
</dbReference>
<name>A0A6M1T2J2_9BACT</name>
<reference evidence="1 2" key="1">
    <citation type="submission" date="2020-02" db="EMBL/GenBank/DDBJ databases">
        <title>Balneolaceae bacterium YR4-1, complete genome.</title>
        <authorList>
            <person name="Li Y."/>
            <person name="Wu S."/>
        </authorList>
    </citation>
    <scope>NUCLEOTIDE SEQUENCE [LARGE SCALE GENOMIC DNA]</scope>
    <source>
        <strain evidence="1 2">YR4-1</strain>
    </source>
</reference>
<dbReference type="AlphaFoldDB" id="A0A6M1T2J2"/>
<sequence length="204" mass="23569">MPGNLIPLAALIIWLHATLLFAQQKAFETISVGATMGYTISGNELLDSWDSKPSLQLNFRTPFYAGELESGLRYSKFTHSPELPDYSDFRTTYIFLGWGYDFAVSENLFISPLLRFGTKFFHYKNAKRYPSPSGSWFYAFDSNESEFAYELIFRGTYRLSDKFSAYADLSYNRTLTYHPIQLNYLSAGIMYTFDTPNWLRKGLK</sequence>
<dbReference type="Proteomes" id="UP000473278">
    <property type="component" value="Unassembled WGS sequence"/>
</dbReference>
<keyword evidence="2" id="KW-1185">Reference proteome</keyword>